<proteinExistence type="predicted"/>
<dbReference type="AlphaFoldDB" id="A0AAV4TZ77"/>
<evidence type="ECO:0000313" key="2">
    <source>
        <dbReference type="Proteomes" id="UP001054837"/>
    </source>
</evidence>
<dbReference type="EMBL" id="BPLQ01010387">
    <property type="protein sequence ID" value="GIY50457.1"/>
    <property type="molecule type" value="Genomic_DNA"/>
</dbReference>
<comment type="caution">
    <text evidence="1">The sequence shown here is derived from an EMBL/GenBank/DDBJ whole genome shotgun (WGS) entry which is preliminary data.</text>
</comment>
<protein>
    <submittedName>
        <fullName evidence="1">Uncharacterized protein</fullName>
    </submittedName>
</protein>
<accession>A0AAV4TZ77</accession>
<gene>
    <name evidence="1" type="ORF">CDAR_454851</name>
</gene>
<sequence>MDELRDTLYSKIKRQKQSQNLKLKYHNRNCFSMLKLDKVSPRFLHNSHYSQTRVFFENSAARFIEMSVFKTPQPKREKINKGGKNAEENKRSRSAFTCVRGLVFKLKIPPDDRTKWWAHR</sequence>
<organism evidence="1 2">
    <name type="scientific">Caerostris darwini</name>
    <dbReference type="NCBI Taxonomy" id="1538125"/>
    <lineage>
        <taxon>Eukaryota</taxon>
        <taxon>Metazoa</taxon>
        <taxon>Ecdysozoa</taxon>
        <taxon>Arthropoda</taxon>
        <taxon>Chelicerata</taxon>
        <taxon>Arachnida</taxon>
        <taxon>Araneae</taxon>
        <taxon>Araneomorphae</taxon>
        <taxon>Entelegynae</taxon>
        <taxon>Araneoidea</taxon>
        <taxon>Araneidae</taxon>
        <taxon>Caerostris</taxon>
    </lineage>
</organism>
<keyword evidence="2" id="KW-1185">Reference proteome</keyword>
<evidence type="ECO:0000313" key="1">
    <source>
        <dbReference type="EMBL" id="GIY50457.1"/>
    </source>
</evidence>
<dbReference type="Proteomes" id="UP001054837">
    <property type="component" value="Unassembled WGS sequence"/>
</dbReference>
<reference evidence="1 2" key="1">
    <citation type="submission" date="2021-06" db="EMBL/GenBank/DDBJ databases">
        <title>Caerostris darwini draft genome.</title>
        <authorList>
            <person name="Kono N."/>
            <person name="Arakawa K."/>
        </authorList>
    </citation>
    <scope>NUCLEOTIDE SEQUENCE [LARGE SCALE GENOMIC DNA]</scope>
</reference>
<name>A0AAV4TZ77_9ARAC</name>